<name>A0A3A9WH35_9ACTN</name>
<evidence type="ECO:0000313" key="2">
    <source>
        <dbReference type="EMBL" id="RKN25848.1"/>
    </source>
</evidence>
<evidence type="ECO:0000313" key="1">
    <source>
        <dbReference type="EMBL" id="RKN12099.1"/>
    </source>
</evidence>
<dbReference type="AlphaFoldDB" id="A0A3A9WH35"/>
<dbReference type="EMBL" id="RBDX01000002">
    <property type="protein sequence ID" value="RKN12099.1"/>
    <property type="molecule type" value="Genomic_DNA"/>
</dbReference>
<reference evidence="3 4" key="1">
    <citation type="submission" date="2018-09" db="EMBL/GenBank/DDBJ databases">
        <title>Streptomyces sp. nov. DS1-2, an endophytic actinomycete isolated from roots of Dendrobium scabrilingue.</title>
        <authorList>
            <person name="Kuncharoen N."/>
            <person name="Kudo T."/>
            <person name="Ohkuma M."/>
            <person name="Yuki M."/>
            <person name="Tanasupawat S."/>
        </authorList>
    </citation>
    <scope>NUCLEOTIDE SEQUENCE [LARGE SCALE GENOMIC DNA]</scope>
    <source>
        <strain evidence="1 4">AZ1-7</strain>
        <strain evidence="2 3">DS1-2</strain>
    </source>
</reference>
<proteinExistence type="predicted"/>
<sequence length="194" mass="20758">MLAREVFAALGGVMVVGAAAARGRVPFSAGAFSAARRGELDRLLAIVQELTGFGPETMALFDELGWHLADDAAPWLVMWSAAYHPLPTDAENPAAFRRMVGMGADHQAVRFLHALVSAALNGPQPMDRTARLLAEALRVACGLLPGTEPDLVFRIWRVAHLPTRLRPGPASPAEYGTRLRACAHALEAALFQDG</sequence>
<dbReference type="EMBL" id="RBDY01000003">
    <property type="protein sequence ID" value="RKN25848.1"/>
    <property type="molecule type" value="Genomic_DNA"/>
</dbReference>
<organism evidence="1 4">
    <name type="scientific">Streptomyces radicis</name>
    <dbReference type="NCBI Taxonomy" id="1750517"/>
    <lineage>
        <taxon>Bacteria</taxon>
        <taxon>Bacillati</taxon>
        <taxon>Actinomycetota</taxon>
        <taxon>Actinomycetes</taxon>
        <taxon>Kitasatosporales</taxon>
        <taxon>Streptomycetaceae</taxon>
        <taxon>Streptomyces</taxon>
    </lineage>
</organism>
<evidence type="ECO:0000313" key="4">
    <source>
        <dbReference type="Proteomes" id="UP000275024"/>
    </source>
</evidence>
<keyword evidence="3" id="KW-1185">Reference proteome</keyword>
<protein>
    <submittedName>
        <fullName evidence="1">Uncharacterized protein</fullName>
    </submittedName>
</protein>
<evidence type="ECO:0000313" key="3">
    <source>
        <dbReference type="Proteomes" id="UP000268652"/>
    </source>
</evidence>
<dbReference type="Proteomes" id="UP000268652">
    <property type="component" value="Unassembled WGS sequence"/>
</dbReference>
<dbReference type="Proteomes" id="UP000275024">
    <property type="component" value="Unassembled WGS sequence"/>
</dbReference>
<gene>
    <name evidence="2" type="ORF">D7318_06250</name>
    <name evidence="1" type="ORF">D7319_04230</name>
</gene>
<comment type="caution">
    <text evidence="1">The sequence shown here is derived from an EMBL/GenBank/DDBJ whole genome shotgun (WGS) entry which is preliminary data.</text>
</comment>
<accession>A0A3A9WH35</accession>